<proteinExistence type="predicted"/>
<name>A0A5S6Q7U5_TRIMR</name>
<protein>
    <submittedName>
        <fullName evidence="3">Uncharacterized protein</fullName>
    </submittedName>
</protein>
<feature type="compositionally biased region" description="Basic and acidic residues" evidence="1">
    <location>
        <begin position="140"/>
        <end position="163"/>
    </location>
</feature>
<dbReference type="AlphaFoldDB" id="A0A5S6Q7U5"/>
<sequence>MLPGGWSTEAAAAPPSAMGQIFRSQLEGHPAGLSLGGFPYCPTGRPFACLPDGRSKSSRPLSNRKGTLCRLPHDQRTFTKERRLPVRAANKAARCPVASSGSFGPGEGKANFRSFLPSTFLERARTIVPVRPEGERWRRSVEGARRRNNGDVRGQRGESERCARQTGMRPAHNGGGSSTLYSRYNGPRSKVATVNAAVGPRRVSAVGTT</sequence>
<evidence type="ECO:0000313" key="3">
    <source>
        <dbReference type="WBParaSite" id="TMUE_1000003195.1"/>
    </source>
</evidence>
<accession>A0A5S6Q7U5</accession>
<reference evidence="3" key="1">
    <citation type="submission" date="2019-12" db="UniProtKB">
        <authorList>
            <consortium name="WormBaseParasite"/>
        </authorList>
    </citation>
    <scope>IDENTIFICATION</scope>
</reference>
<dbReference type="Proteomes" id="UP000046395">
    <property type="component" value="Unassembled WGS sequence"/>
</dbReference>
<feature type="region of interest" description="Disordered" evidence="1">
    <location>
        <begin position="140"/>
        <end position="186"/>
    </location>
</feature>
<dbReference type="WBParaSite" id="TMUE_1000003195.1">
    <property type="protein sequence ID" value="TMUE_1000003195.1"/>
    <property type="gene ID" value="WBGene00298641"/>
</dbReference>
<organism evidence="2 3">
    <name type="scientific">Trichuris muris</name>
    <name type="common">Mouse whipworm</name>
    <dbReference type="NCBI Taxonomy" id="70415"/>
    <lineage>
        <taxon>Eukaryota</taxon>
        <taxon>Metazoa</taxon>
        <taxon>Ecdysozoa</taxon>
        <taxon>Nematoda</taxon>
        <taxon>Enoplea</taxon>
        <taxon>Dorylaimia</taxon>
        <taxon>Trichinellida</taxon>
        <taxon>Trichuridae</taxon>
        <taxon>Trichuris</taxon>
    </lineage>
</organism>
<keyword evidence="2" id="KW-1185">Reference proteome</keyword>
<evidence type="ECO:0000256" key="1">
    <source>
        <dbReference type="SAM" id="MobiDB-lite"/>
    </source>
</evidence>
<evidence type="ECO:0000313" key="2">
    <source>
        <dbReference type="Proteomes" id="UP000046395"/>
    </source>
</evidence>